<gene>
    <name evidence="2" type="ORF">B0A49_13947</name>
</gene>
<feature type="non-terminal residue" evidence="2">
    <location>
        <position position="94"/>
    </location>
</feature>
<keyword evidence="3" id="KW-1185">Reference proteome</keyword>
<feature type="region of interest" description="Disordered" evidence="1">
    <location>
        <begin position="52"/>
        <end position="73"/>
    </location>
</feature>
<dbReference type="AlphaFoldDB" id="A0A4U0TP75"/>
<protein>
    <submittedName>
        <fullName evidence="2">Uncharacterized protein</fullName>
    </submittedName>
</protein>
<proteinExistence type="predicted"/>
<comment type="caution">
    <text evidence="2">The sequence shown here is derived from an EMBL/GenBank/DDBJ whole genome shotgun (WGS) entry which is preliminary data.</text>
</comment>
<dbReference type="EMBL" id="NAJN01004280">
    <property type="protein sequence ID" value="TKA23582.1"/>
    <property type="molecule type" value="Genomic_DNA"/>
</dbReference>
<organism evidence="2 3">
    <name type="scientific">Cryomyces minteri</name>
    <dbReference type="NCBI Taxonomy" id="331657"/>
    <lineage>
        <taxon>Eukaryota</taxon>
        <taxon>Fungi</taxon>
        <taxon>Dikarya</taxon>
        <taxon>Ascomycota</taxon>
        <taxon>Pezizomycotina</taxon>
        <taxon>Dothideomycetes</taxon>
        <taxon>Dothideomycetes incertae sedis</taxon>
        <taxon>Cryomyces</taxon>
    </lineage>
</organism>
<accession>A0A4U0TP75</accession>
<evidence type="ECO:0000313" key="3">
    <source>
        <dbReference type="Proteomes" id="UP000308768"/>
    </source>
</evidence>
<feature type="compositionally biased region" description="Polar residues" evidence="1">
    <location>
        <begin position="52"/>
        <end position="63"/>
    </location>
</feature>
<reference evidence="2 3" key="1">
    <citation type="submission" date="2017-03" db="EMBL/GenBank/DDBJ databases">
        <title>Genomes of endolithic fungi from Antarctica.</title>
        <authorList>
            <person name="Coleine C."/>
            <person name="Masonjones S."/>
            <person name="Stajich J.E."/>
        </authorList>
    </citation>
    <scope>NUCLEOTIDE SEQUENCE [LARGE SCALE GENOMIC DNA]</scope>
    <source>
        <strain evidence="2 3">CCFEE 5187</strain>
    </source>
</reference>
<name>A0A4U0TP75_9PEZI</name>
<dbReference type="Proteomes" id="UP000308768">
    <property type="component" value="Unassembled WGS sequence"/>
</dbReference>
<evidence type="ECO:0000256" key="1">
    <source>
        <dbReference type="SAM" id="MobiDB-lite"/>
    </source>
</evidence>
<evidence type="ECO:0000313" key="2">
    <source>
        <dbReference type="EMBL" id="TKA23582.1"/>
    </source>
</evidence>
<sequence length="94" mass="10054">MQDTAQYGKLRVRTAGLEQAASDQEDAVWSTVRPIRIDSGSTPGVMDPTHGNQAKVQTTSVQPVTPGVDPESIRIGRTVDHTGKTSARKGWAVP</sequence>